<dbReference type="PROSITE" id="PS51257">
    <property type="entry name" value="PROKAR_LIPOPROTEIN"/>
    <property type="match status" value="1"/>
</dbReference>
<evidence type="ECO:0000256" key="1">
    <source>
        <dbReference type="SAM" id="MobiDB-lite"/>
    </source>
</evidence>
<keyword evidence="2" id="KW-0732">Signal</keyword>
<feature type="compositionally biased region" description="Low complexity" evidence="1">
    <location>
        <begin position="22"/>
        <end position="43"/>
    </location>
</feature>
<feature type="chain" id="PRO_5045135408" description="Peptidase inhibitor I78 family protein" evidence="2">
    <location>
        <begin position="22"/>
        <end position="204"/>
    </location>
</feature>
<evidence type="ECO:0000256" key="2">
    <source>
        <dbReference type="SAM" id="SignalP"/>
    </source>
</evidence>
<dbReference type="EMBL" id="JARXVQ010000001">
    <property type="protein sequence ID" value="MDH6180375.1"/>
    <property type="molecule type" value="Genomic_DNA"/>
</dbReference>
<organism evidence="3 4">
    <name type="scientific">Antiquaquibacter oligotrophicus</name>
    <dbReference type="NCBI Taxonomy" id="2880260"/>
    <lineage>
        <taxon>Bacteria</taxon>
        <taxon>Bacillati</taxon>
        <taxon>Actinomycetota</taxon>
        <taxon>Actinomycetes</taxon>
        <taxon>Micrococcales</taxon>
        <taxon>Microbacteriaceae</taxon>
        <taxon>Antiquaquibacter</taxon>
    </lineage>
</organism>
<name>A0ABT6KK47_9MICO</name>
<keyword evidence="4" id="KW-1185">Reference proteome</keyword>
<dbReference type="RefSeq" id="WP_322132731.1">
    <property type="nucleotide sequence ID" value="NZ_CP085036.1"/>
</dbReference>
<accession>A0ABT6KK47</accession>
<proteinExistence type="predicted"/>
<feature type="signal peptide" evidence="2">
    <location>
        <begin position="1"/>
        <end position="21"/>
    </location>
</feature>
<dbReference type="Proteomes" id="UP001160142">
    <property type="component" value="Unassembled WGS sequence"/>
</dbReference>
<protein>
    <recommendedName>
        <fullName evidence="5">Peptidase inhibitor I78 family protein</fullName>
    </recommendedName>
</protein>
<gene>
    <name evidence="3" type="ORF">M2152_000557</name>
</gene>
<reference evidence="3 4" key="1">
    <citation type="submission" date="2023-04" db="EMBL/GenBank/DDBJ databases">
        <title>Genome Encyclopedia of Bacteria and Archaea VI: Functional Genomics of Type Strains.</title>
        <authorList>
            <person name="Whitman W."/>
        </authorList>
    </citation>
    <scope>NUCLEOTIDE SEQUENCE [LARGE SCALE GENOMIC DNA]</scope>
    <source>
        <strain evidence="3 4">SG_E_30_P1</strain>
    </source>
</reference>
<evidence type="ECO:0008006" key="5">
    <source>
        <dbReference type="Google" id="ProtNLM"/>
    </source>
</evidence>
<evidence type="ECO:0000313" key="4">
    <source>
        <dbReference type="Proteomes" id="UP001160142"/>
    </source>
</evidence>
<evidence type="ECO:0000313" key="3">
    <source>
        <dbReference type="EMBL" id="MDH6180375.1"/>
    </source>
</evidence>
<comment type="caution">
    <text evidence="3">The sequence shown here is derived from an EMBL/GenBank/DDBJ whole genome shotgun (WGS) entry which is preliminary data.</text>
</comment>
<feature type="region of interest" description="Disordered" evidence="1">
    <location>
        <begin position="22"/>
        <end position="51"/>
    </location>
</feature>
<sequence length="204" mass="20475">MKFAAFAIVTVALLAGCTPVASPTATPTPASSSTAEPSALPTDDAPDPTDPSTWVIESAAVGPIALGDAAADAADALTSYGRGEALGDCPVIFLDAPGLPGVVLSPGSDGAIEAITITSKSAGMPQDPTVLADASPRTSEGVGIGSTRDELVAALPDAEIVRDDPASVVYRTGSASPYRLFVVESDRVVAITVSYADAIPREFC</sequence>